<sequence length="368" mass="40307">PSPVVTSVEPADGAFAGIDTITISGQNFSDTETENIVYFNSLLGNIVDATPTRILAIPPNLVNDSVKIKVAVQGAFLFGEYNSLYILTAAVMGYGPFDQFTDIYSLDLDREENVIVSMDGSPNAEFWKVDTNQDSTVWSGSLSKGSGMKLGPDGSVYFVNYQRYLYKDEEGTPKENSEIFKRVNGNSTDLDFDANGNLYLSGTGSKIDVVDINDDGGMTSGITEAKDLGDLDTKCLRVFGDFVYILTTNVTADEAIYRLPILDIAGTLGDLELVFDWSAYTNKESSALCFTLGENGELLIGSDSESQPLTLVNNDVVSAFYPTVLTPPINYMAWGNSQYLYIINRTEETNRVQRIDTRMNGAPYYGRP</sequence>
<dbReference type="SUPFAM" id="SSF81296">
    <property type="entry name" value="E set domains"/>
    <property type="match status" value="1"/>
</dbReference>
<organism evidence="2">
    <name type="scientific">marine metagenome</name>
    <dbReference type="NCBI Taxonomy" id="408172"/>
    <lineage>
        <taxon>unclassified sequences</taxon>
        <taxon>metagenomes</taxon>
        <taxon>ecological metagenomes</taxon>
    </lineage>
</organism>
<name>A0A382ICH3_9ZZZZ</name>
<dbReference type="InterPro" id="IPR002909">
    <property type="entry name" value="IPT_dom"/>
</dbReference>
<proteinExistence type="predicted"/>
<dbReference type="InterPro" id="IPR013783">
    <property type="entry name" value="Ig-like_fold"/>
</dbReference>
<feature type="non-terminal residue" evidence="2">
    <location>
        <position position="1"/>
    </location>
</feature>
<gene>
    <name evidence="2" type="ORF">METZ01_LOCUS249457</name>
</gene>
<dbReference type="Gene3D" id="2.60.40.10">
    <property type="entry name" value="Immunoglobulins"/>
    <property type="match status" value="1"/>
</dbReference>
<protein>
    <recommendedName>
        <fullName evidence="1">IPT/TIG domain-containing protein</fullName>
    </recommendedName>
</protein>
<accession>A0A382ICH3</accession>
<evidence type="ECO:0000259" key="1">
    <source>
        <dbReference type="Pfam" id="PF01833"/>
    </source>
</evidence>
<reference evidence="2" key="1">
    <citation type="submission" date="2018-05" db="EMBL/GenBank/DDBJ databases">
        <authorList>
            <person name="Lanie J.A."/>
            <person name="Ng W.-L."/>
            <person name="Kazmierczak K.M."/>
            <person name="Andrzejewski T.M."/>
            <person name="Davidsen T.M."/>
            <person name="Wayne K.J."/>
            <person name="Tettelin H."/>
            <person name="Glass J.I."/>
            <person name="Rusch D."/>
            <person name="Podicherti R."/>
            <person name="Tsui H.-C.T."/>
            <person name="Winkler M.E."/>
        </authorList>
    </citation>
    <scope>NUCLEOTIDE SEQUENCE</scope>
</reference>
<dbReference type="SUPFAM" id="SSF101898">
    <property type="entry name" value="NHL repeat"/>
    <property type="match status" value="1"/>
</dbReference>
<dbReference type="EMBL" id="UINC01066175">
    <property type="protein sequence ID" value="SVB96603.1"/>
    <property type="molecule type" value="Genomic_DNA"/>
</dbReference>
<dbReference type="AlphaFoldDB" id="A0A382ICH3"/>
<dbReference type="CDD" id="cd00102">
    <property type="entry name" value="IPT"/>
    <property type="match status" value="1"/>
</dbReference>
<evidence type="ECO:0000313" key="2">
    <source>
        <dbReference type="EMBL" id="SVB96603.1"/>
    </source>
</evidence>
<dbReference type="Pfam" id="PF01833">
    <property type="entry name" value="TIG"/>
    <property type="match status" value="1"/>
</dbReference>
<feature type="domain" description="IPT/TIG" evidence="1">
    <location>
        <begin position="3"/>
        <end position="76"/>
    </location>
</feature>
<dbReference type="InterPro" id="IPR014756">
    <property type="entry name" value="Ig_E-set"/>
</dbReference>